<reference evidence="3 4" key="1">
    <citation type="submission" date="2018-05" db="EMBL/GenBank/DDBJ databases">
        <title>The complete genome of Lysobacter maris HZ9B, a marine bacterium antagonistic against terrestrial plant pathogens.</title>
        <authorList>
            <person name="Zhang X.-Q."/>
        </authorList>
    </citation>
    <scope>NUCLEOTIDE SEQUENCE [LARGE SCALE GENOMIC DNA]</scope>
    <source>
        <strain evidence="3 4">HZ9B</strain>
    </source>
</reference>
<evidence type="ECO:0000313" key="3">
    <source>
        <dbReference type="EMBL" id="AWV07713.1"/>
    </source>
</evidence>
<dbReference type="InterPro" id="IPR050445">
    <property type="entry name" value="Bact_polysacc_biosynth/exp"/>
</dbReference>
<evidence type="ECO:0000256" key="1">
    <source>
        <dbReference type="ARBA" id="ARBA00022741"/>
    </source>
</evidence>
<dbReference type="KEGG" id="lmb:C9I47_2028"/>
<name>A0A2U9T5B4_9GAMM</name>
<keyword evidence="1" id="KW-0547">Nucleotide-binding</keyword>
<dbReference type="Gene3D" id="3.40.50.300">
    <property type="entry name" value="P-loop containing nucleotide triphosphate hydrolases"/>
    <property type="match status" value="1"/>
</dbReference>
<keyword evidence="4" id="KW-1185">Reference proteome</keyword>
<dbReference type="RefSeq" id="WP_111266793.1">
    <property type="nucleotide sequence ID" value="NZ_CP029843.1"/>
</dbReference>
<dbReference type="EMBL" id="CP029843">
    <property type="protein sequence ID" value="AWV07713.1"/>
    <property type="molecule type" value="Genomic_DNA"/>
</dbReference>
<dbReference type="GO" id="GO:0004713">
    <property type="term" value="F:protein tyrosine kinase activity"/>
    <property type="evidence" value="ECO:0007669"/>
    <property type="project" value="TreeGrafter"/>
</dbReference>
<organism evidence="3 4">
    <name type="scientific">Marilutibacter maris</name>
    <dbReference type="NCBI Taxonomy" id="1605891"/>
    <lineage>
        <taxon>Bacteria</taxon>
        <taxon>Pseudomonadati</taxon>
        <taxon>Pseudomonadota</taxon>
        <taxon>Gammaproteobacteria</taxon>
        <taxon>Lysobacterales</taxon>
        <taxon>Lysobacteraceae</taxon>
        <taxon>Marilutibacter</taxon>
    </lineage>
</organism>
<evidence type="ECO:0000256" key="2">
    <source>
        <dbReference type="ARBA" id="ARBA00022840"/>
    </source>
</evidence>
<dbReference type="InterPro" id="IPR027417">
    <property type="entry name" value="P-loop_NTPase"/>
</dbReference>
<dbReference type="AlphaFoldDB" id="A0A2U9T5B4"/>
<dbReference type="OrthoDB" id="9775724at2"/>
<gene>
    <name evidence="3" type="ORF">C9I47_2028</name>
</gene>
<protein>
    <submittedName>
        <fullName evidence="3">Polysaccharide biosynthesis protein</fullName>
    </submittedName>
</protein>
<accession>A0A2U9T5B4</accession>
<dbReference type="PANTHER" id="PTHR32309:SF13">
    <property type="entry name" value="FERRIC ENTEROBACTIN TRANSPORT PROTEIN FEPE"/>
    <property type="match status" value="1"/>
</dbReference>
<sequence>MNDPGIASVERELREQLQLADKPVGHPAETSLLSPEQRREISIISASTASRAQVNAFRNLRTRLLAIAGGQSITTVVAPVSKGSGGSFIARNLAAAMAFEEGRNALLVDCDLLEPSQHTTMRINTDNGGLTDYLDSPAVEVEDILYETGIARFRLIPAGTAPRPDNEYFTRFKMRLLIDSLSYRYPDRYLFLDSPPVLGAPDARLLSHLADVVVLVAGYGRDTPEAIAEAAANFDPAKFAGVVFNEGV</sequence>
<dbReference type="PANTHER" id="PTHR32309">
    <property type="entry name" value="TYROSINE-PROTEIN KINASE"/>
    <property type="match status" value="1"/>
</dbReference>
<dbReference type="GO" id="GO:0005886">
    <property type="term" value="C:plasma membrane"/>
    <property type="evidence" value="ECO:0007669"/>
    <property type="project" value="TreeGrafter"/>
</dbReference>
<dbReference type="InterPro" id="IPR005702">
    <property type="entry name" value="Wzc-like_C"/>
</dbReference>
<dbReference type="CDD" id="cd05387">
    <property type="entry name" value="BY-kinase"/>
    <property type="match status" value="1"/>
</dbReference>
<dbReference type="SUPFAM" id="SSF52540">
    <property type="entry name" value="P-loop containing nucleoside triphosphate hydrolases"/>
    <property type="match status" value="1"/>
</dbReference>
<evidence type="ECO:0000313" key="4">
    <source>
        <dbReference type="Proteomes" id="UP000249447"/>
    </source>
</evidence>
<proteinExistence type="predicted"/>
<keyword evidence="2" id="KW-0067">ATP-binding</keyword>
<dbReference type="Proteomes" id="UP000249447">
    <property type="component" value="Chromosome"/>
</dbReference>